<dbReference type="Proteomes" id="UP000278673">
    <property type="component" value="Unassembled WGS sequence"/>
</dbReference>
<dbReference type="PANTHER" id="PTHR12526">
    <property type="entry name" value="GLYCOSYLTRANSFERASE"/>
    <property type="match status" value="1"/>
</dbReference>
<sequence length="692" mass="73849">MKIVFLLNNAYGIGGTIRSVANLSGALAERHSVRIASLYRSRTTPSLRFDPRVRITPLIDLRPGARDAAGQGPEPAEPSAVFAELPMNYGRVAPSRLSDLRMGEFLERVDADVVISTRPTLNVYLARLGQPRYLRVAQEHVTYDARAKRARAVQLSAARELDALVCVSAADAQRYAEVLADAPVRVVSVPNCSPAPAVPPAGGDSRVIVAAGRLAPVKRYDRLIDAFAELAPEFPDWELRIYGRGVERDNLRRRIGELGLHNRARLMGAASPIETEWVKGAVAAVSSDAESFGLTIVEAMRCGVPVAATDCPHGPGEIISHGENGVLSPLAGGSAALAEALRPLLADEALRGRLAAAGRASAAAYDPAVIAARYEELFREWAPNASGAGPERPQEPRGGWLGGLSRIWRRSSAPGGRPRGYGESEADGGVRVSLDGRSLPRGEGELLLRRRHDALGREILLPLPRVRGTRRVELLLGPESLELPEGRWDFFLGRDVAGRALRVAADQVRQAALVGALPQVGARGVTAWIPYRTKDGNLTVRSWLRPAHAEVTEVLLDGDAVGVRALPMGPGGVAVGAWTALAEGVGENAGPGFAVECQPEGASGLLLTIPHEAALAAHTTSRSDWRLSLRAPDGTGALVARIGGDAVDRRRTDLFPALDLPHPKRGPVRLRVRYTGDHDLALTITDQPTDGS</sequence>
<dbReference type="InterPro" id="IPR001296">
    <property type="entry name" value="Glyco_trans_1"/>
</dbReference>
<evidence type="ECO:0000256" key="1">
    <source>
        <dbReference type="ARBA" id="ARBA00021292"/>
    </source>
</evidence>
<dbReference type="PANTHER" id="PTHR12526:SF627">
    <property type="entry name" value="D-RHAMNOSYLTRANSFERASE WBPZ"/>
    <property type="match status" value="1"/>
</dbReference>
<feature type="region of interest" description="Disordered" evidence="3">
    <location>
        <begin position="410"/>
        <end position="435"/>
    </location>
</feature>
<dbReference type="AlphaFoldDB" id="A0A3M2LZW6"/>
<evidence type="ECO:0000256" key="2">
    <source>
        <dbReference type="ARBA" id="ARBA00022679"/>
    </source>
</evidence>
<dbReference type="GO" id="GO:0016757">
    <property type="term" value="F:glycosyltransferase activity"/>
    <property type="evidence" value="ECO:0007669"/>
    <property type="project" value="InterPro"/>
</dbReference>
<dbReference type="Pfam" id="PF00534">
    <property type="entry name" value="Glycos_transf_1"/>
    <property type="match status" value="1"/>
</dbReference>
<evidence type="ECO:0000256" key="3">
    <source>
        <dbReference type="SAM" id="MobiDB-lite"/>
    </source>
</evidence>
<keyword evidence="6" id="KW-1185">Reference proteome</keyword>
<dbReference type="Gene3D" id="3.40.50.2000">
    <property type="entry name" value="Glycogen Phosphorylase B"/>
    <property type="match status" value="2"/>
</dbReference>
<protein>
    <recommendedName>
        <fullName evidence="1">D-inositol 3-phosphate glycosyltransferase</fullName>
    </recommendedName>
</protein>
<name>A0A3M2LZW6_9ACTN</name>
<dbReference type="SUPFAM" id="SSF53756">
    <property type="entry name" value="UDP-Glycosyltransferase/glycogen phosphorylase"/>
    <property type="match status" value="1"/>
</dbReference>
<organism evidence="5 6">
    <name type="scientific">Streptomyces triticirhizae</name>
    <dbReference type="NCBI Taxonomy" id="2483353"/>
    <lineage>
        <taxon>Bacteria</taxon>
        <taxon>Bacillati</taxon>
        <taxon>Actinomycetota</taxon>
        <taxon>Actinomycetes</taxon>
        <taxon>Kitasatosporales</taxon>
        <taxon>Streptomycetaceae</taxon>
        <taxon>Streptomyces</taxon>
    </lineage>
</organism>
<comment type="caution">
    <text evidence="5">The sequence shown here is derived from an EMBL/GenBank/DDBJ whole genome shotgun (WGS) entry which is preliminary data.</text>
</comment>
<reference evidence="5 6" key="1">
    <citation type="submission" date="2018-10" db="EMBL/GenBank/DDBJ databases">
        <title>Isolation, diversity and antifungal activity of actinobacteria from wheat.</title>
        <authorList>
            <person name="Han C."/>
        </authorList>
    </citation>
    <scope>NUCLEOTIDE SEQUENCE [LARGE SCALE GENOMIC DNA]</scope>
    <source>
        <strain evidence="5 6">NEAU-YY642</strain>
    </source>
</reference>
<gene>
    <name evidence="5" type="ORF">EBN88_08230</name>
</gene>
<accession>A0A3M2LZW6</accession>
<feature type="domain" description="Glycosyl transferase family 1" evidence="4">
    <location>
        <begin position="202"/>
        <end position="359"/>
    </location>
</feature>
<proteinExistence type="predicted"/>
<evidence type="ECO:0000259" key="4">
    <source>
        <dbReference type="Pfam" id="PF00534"/>
    </source>
</evidence>
<dbReference type="EMBL" id="RFFJ01000029">
    <property type="protein sequence ID" value="RMI43009.1"/>
    <property type="molecule type" value="Genomic_DNA"/>
</dbReference>
<evidence type="ECO:0000313" key="6">
    <source>
        <dbReference type="Proteomes" id="UP000278673"/>
    </source>
</evidence>
<keyword evidence="2 5" id="KW-0808">Transferase</keyword>
<dbReference type="RefSeq" id="WP_122183144.1">
    <property type="nucleotide sequence ID" value="NZ_RFFJ01000029.1"/>
</dbReference>
<evidence type="ECO:0000313" key="5">
    <source>
        <dbReference type="EMBL" id="RMI43009.1"/>
    </source>
</evidence>